<organism evidence="2 3">
    <name type="scientific">Halioglobus maricola</name>
    <dbReference type="NCBI Taxonomy" id="2601894"/>
    <lineage>
        <taxon>Bacteria</taxon>
        <taxon>Pseudomonadati</taxon>
        <taxon>Pseudomonadota</taxon>
        <taxon>Gammaproteobacteria</taxon>
        <taxon>Cellvibrionales</taxon>
        <taxon>Halieaceae</taxon>
        <taxon>Halioglobus</taxon>
    </lineage>
</organism>
<evidence type="ECO:0000256" key="1">
    <source>
        <dbReference type="SAM" id="SignalP"/>
    </source>
</evidence>
<reference evidence="2 3" key="1">
    <citation type="submission" date="2019-02" db="EMBL/GenBank/DDBJ databases">
        <authorList>
            <person name="Li S.-H."/>
        </authorList>
    </citation>
    <scope>NUCLEOTIDE SEQUENCE [LARGE SCALE GENOMIC DNA]</scope>
    <source>
        <strain evidence="2 3">IMCC14385</strain>
    </source>
</reference>
<evidence type="ECO:0000313" key="3">
    <source>
        <dbReference type="Proteomes" id="UP000326287"/>
    </source>
</evidence>
<gene>
    <name evidence="2" type="ORF">EY643_01965</name>
</gene>
<sequence length="151" mass="16399">MIKARQCLIVLLGFFMAGALAAVASAEEREVVRYVSEIELETEADLGELLGRAENLFTAGELPQEEGAALTLVLHGPVLRSLMRENYAGSKPVVDQAASLSALGVVQFKACRSWMGSNGVDEESLQPFVTTVSYGPGEVQRLVREQGYIYF</sequence>
<dbReference type="EMBL" id="CP036422">
    <property type="protein sequence ID" value="QFU74520.1"/>
    <property type="molecule type" value="Genomic_DNA"/>
</dbReference>
<keyword evidence="3" id="KW-1185">Reference proteome</keyword>
<dbReference type="KEGG" id="halc:EY643_01965"/>
<feature type="chain" id="PRO_5025040819" evidence="1">
    <location>
        <begin position="22"/>
        <end position="151"/>
    </location>
</feature>
<dbReference type="RefSeq" id="WP_152660632.1">
    <property type="nucleotide sequence ID" value="NZ_CP036422.1"/>
</dbReference>
<evidence type="ECO:0000313" key="2">
    <source>
        <dbReference type="EMBL" id="QFU74520.1"/>
    </source>
</evidence>
<feature type="signal peptide" evidence="1">
    <location>
        <begin position="1"/>
        <end position="21"/>
    </location>
</feature>
<dbReference type="OrthoDB" id="5704412at2"/>
<dbReference type="SUPFAM" id="SSF75169">
    <property type="entry name" value="DsrEFH-like"/>
    <property type="match status" value="1"/>
</dbReference>
<proteinExistence type="predicted"/>
<dbReference type="GO" id="GO:0016740">
    <property type="term" value="F:transferase activity"/>
    <property type="evidence" value="ECO:0007669"/>
    <property type="project" value="UniProtKB-KW"/>
</dbReference>
<accession>A0A5P9NFG7</accession>
<name>A0A5P9NFG7_9GAMM</name>
<keyword evidence="2" id="KW-0808">Transferase</keyword>
<protein>
    <submittedName>
        <fullName evidence="2">Acyl-CoA transferase</fullName>
    </submittedName>
</protein>
<keyword evidence="1" id="KW-0732">Signal</keyword>
<dbReference type="InterPro" id="IPR027396">
    <property type="entry name" value="DsrEFH-like"/>
</dbReference>
<dbReference type="Proteomes" id="UP000326287">
    <property type="component" value="Chromosome"/>
</dbReference>
<dbReference type="AlphaFoldDB" id="A0A5P9NFG7"/>
<dbReference type="Gene3D" id="3.40.1260.10">
    <property type="entry name" value="DsrEFH-like"/>
    <property type="match status" value="1"/>
</dbReference>